<sequence>MIATSYSPKYLTERKKFLKNNTKLADKTIKTIFLFVKNPQHPSLNLEKLKGTKIWTLRVDQGNRIFFYWIEDSKALFIDIGKHDKYREY</sequence>
<comment type="caution">
    <text evidence="1">The sequence shown here is derived from an EMBL/GenBank/DDBJ whole genome shotgun (WGS) entry which is preliminary data.</text>
</comment>
<evidence type="ECO:0000313" key="1">
    <source>
        <dbReference type="EMBL" id="KKQ75798.1"/>
    </source>
</evidence>
<dbReference type="InterPro" id="IPR035093">
    <property type="entry name" value="RelE/ParE_toxin_dom_sf"/>
</dbReference>
<evidence type="ECO:0008006" key="3">
    <source>
        <dbReference type="Google" id="ProtNLM"/>
    </source>
</evidence>
<organism evidence="1 2">
    <name type="scientific">Candidatus Woesebacteria bacterium GW2011_GWB1_38_5b</name>
    <dbReference type="NCBI Taxonomy" id="1618569"/>
    <lineage>
        <taxon>Bacteria</taxon>
        <taxon>Candidatus Woeseibacteriota</taxon>
    </lineage>
</organism>
<gene>
    <name evidence="1" type="ORF">US96_C0004G0021</name>
</gene>
<protein>
    <recommendedName>
        <fullName evidence="3">Plasmid stabilization system</fullName>
    </recommendedName>
</protein>
<dbReference type="SUPFAM" id="SSF143011">
    <property type="entry name" value="RelE-like"/>
    <property type="match status" value="1"/>
</dbReference>
<accession>A0A0G0K807</accession>
<dbReference type="EMBL" id="LBUZ01000004">
    <property type="protein sequence ID" value="KKQ75798.1"/>
    <property type="molecule type" value="Genomic_DNA"/>
</dbReference>
<dbReference type="AlphaFoldDB" id="A0A0G0K807"/>
<proteinExistence type="predicted"/>
<name>A0A0G0K807_9BACT</name>
<reference evidence="1 2" key="1">
    <citation type="journal article" date="2015" name="Nature">
        <title>rRNA introns, odd ribosomes, and small enigmatic genomes across a large radiation of phyla.</title>
        <authorList>
            <person name="Brown C.T."/>
            <person name="Hug L.A."/>
            <person name="Thomas B.C."/>
            <person name="Sharon I."/>
            <person name="Castelle C.J."/>
            <person name="Singh A."/>
            <person name="Wilkins M.J."/>
            <person name="Williams K.H."/>
            <person name="Banfield J.F."/>
        </authorList>
    </citation>
    <scope>NUCLEOTIDE SEQUENCE [LARGE SCALE GENOMIC DNA]</scope>
</reference>
<evidence type="ECO:0000313" key="2">
    <source>
        <dbReference type="Proteomes" id="UP000034181"/>
    </source>
</evidence>
<dbReference type="Gene3D" id="3.30.2310.20">
    <property type="entry name" value="RelE-like"/>
    <property type="match status" value="1"/>
</dbReference>
<dbReference type="Proteomes" id="UP000034181">
    <property type="component" value="Unassembled WGS sequence"/>
</dbReference>